<proteinExistence type="predicted"/>
<organism evidence="1">
    <name type="scientific">Thermoleptolyngbya oregonensis NK1-22</name>
    <dbReference type="NCBI Taxonomy" id="2547457"/>
    <lineage>
        <taxon>Bacteria</taxon>
        <taxon>Bacillati</taxon>
        <taxon>Cyanobacteriota</taxon>
        <taxon>Cyanophyceae</taxon>
        <taxon>Oculatellales</taxon>
        <taxon>Oculatellaceae</taxon>
        <taxon>Thermoleptolyngbya</taxon>
    </lineage>
</organism>
<name>A0AA96YQN0_9CYAN</name>
<dbReference type="PROSITE" id="PS51257">
    <property type="entry name" value="PROKAR_LIPOPROTEIN"/>
    <property type="match status" value="1"/>
</dbReference>
<protein>
    <submittedName>
        <fullName evidence="1">DUF4363 domain-containing protein</fullName>
    </submittedName>
</protein>
<sequence>MRFLNRTGLIVVGAVGLVGIATLAGCSTRTQEAASGPSAAPLESPSLAAAADYSALTSVVDKTRAAVEAGDFAKAKTEFETFESVWAPVEDGIKAKSSSAYDSIEESMDKVSGALKASQPNKDEVLAALKTMDEAIASVSK</sequence>
<dbReference type="RefSeq" id="WP_316787707.1">
    <property type="nucleotide sequence ID" value="NZ_CP053540.1"/>
</dbReference>
<dbReference type="AlphaFoldDB" id="A0AA96YQN0"/>
<dbReference type="KEGG" id="tog:HNI00_16785"/>
<gene>
    <name evidence="1" type="ORF">HNI00_16785</name>
</gene>
<accession>A0AA96YQN0</accession>
<evidence type="ECO:0000313" key="1">
    <source>
        <dbReference type="EMBL" id="WOB44617.1"/>
    </source>
</evidence>
<reference evidence="1" key="1">
    <citation type="submission" date="2020-05" db="EMBL/GenBank/DDBJ databases">
        <authorList>
            <person name="Zhu T."/>
            <person name="Keshari N."/>
            <person name="Lu X."/>
        </authorList>
    </citation>
    <scope>NUCLEOTIDE SEQUENCE</scope>
    <source>
        <strain evidence="1">NK1-22</strain>
    </source>
</reference>
<dbReference type="EMBL" id="CP053540">
    <property type="protein sequence ID" value="WOB44617.1"/>
    <property type="molecule type" value="Genomic_DNA"/>
</dbReference>